<comment type="subcellular location">
    <subcellularLocation>
        <location evidence="17">Cytoplasm</location>
    </subcellularLocation>
</comment>
<keyword evidence="10 17" id="KW-0573">Peptidoglycan synthesis</keyword>
<keyword evidence="7 17" id="KW-0677">Repeat</keyword>
<feature type="compositionally biased region" description="Low complexity" evidence="18">
    <location>
        <begin position="513"/>
        <end position="531"/>
    </location>
</feature>
<dbReference type="GO" id="GO:0009252">
    <property type="term" value="P:peptidoglycan biosynthetic process"/>
    <property type="evidence" value="ECO:0007669"/>
    <property type="project" value="UniProtKB-UniRule"/>
</dbReference>
<reference evidence="20 21" key="1">
    <citation type="submission" date="2016-10" db="EMBL/GenBank/DDBJ databases">
        <authorList>
            <person name="de Groot N.N."/>
        </authorList>
    </citation>
    <scope>NUCLEOTIDE SEQUENCE [LARGE SCALE GENOMIC DNA]</scope>
    <source>
        <strain evidence="20 21">DSM 22126</strain>
    </source>
</reference>
<comment type="caution">
    <text evidence="17">Lacks conserved residue(s) required for the propagation of feature annotation.</text>
</comment>
<dbReference type="GO" id="GO:0000902">
    <property type="term" value="P:cell morphogenesis"/>
    <property type="evidence" value="ECO:0007669"/>
    <property type="project" value="UniProtKB-UniRule"/>
</dbReference>
<dbReference type="HAMAP" id="MF_01631">
    <property type="entry name" value="GlmU"/>
    <property type="match status" value="1"/>
</dbReference>
<keyword evidence="8 17" id="KW-0460">Magnesium</keyword>
<keyword evidence="3 17" id="KW-0963">Cytoplasm</keyword>
<dbReference type="GO" id="GO:0009245">
    <property type="term" value="P:lipid A biosynthetic process"/>
    <property type="evidence" value="ECO:0007669"/>
    <property type="project" value="UniProtKB-UniRule"/>
</dbReference>
<dbReference type="InterPro" id="IPR011004">
    <property type="entry name" value="Trimer_LpxA-like_sf"/>
</dbReference>
<dbReference type="GO" id="GO:0003977">
    <property type="term" value="F:UDP-N-acetylglucosamine diphosphorylase activity"/>
    <property type="evidence" value="ECO:0007669"/>
    <property type="project" value="UniProtKB-UniRule"/>
</dbReference>
<comment type="cofactor">
    <cofactor evidence="17">
        <name>Mg(2+)</name>
        <dbReference type="ChEBI" id="CHEBI:18420"/>
    </cofactor>
    <text evidence="17">Binds 1 Mg(2+) ion per subunit.</text>
</comment>
<evidence type="ECO:0000256" key="4">
    <source>
        <dbReference type="ARBA" id="ARBA00022679"/>
    </source>
</evidence>
<comment type="subunit">
    <text evidence="17">Homotrimer.</text>
</comment>
<comment type="similarity">
    <text evidence="2 17">In the N-terminal section; belongs to the N-acetylglucosamine-1-phosphate uridyltransferase family.</text>
</comment>
<organism evidence="20 21">
    <name type="scientific">Paraoerskovia marina</name>
    <dbReference type="NCBI Taxonomy" id="545619"/>
    <lineage>
        <taxon>Bacteria</taxon>
        <taxon>Bacillati</taxon>
        <taxon>Actinomycetota</taxon>
        <taxon>Actinomycetes</taxon>
        <taxon>Micrococcales</taxon>
        <taxon>Cellulomonadaceae</taxon>
        <taxon>Paraoerskovia</taxon>
    </lineage>
</organism>
<comment type="similarity">
    <text evidence="1 17">In the C-terminal section; belongs to the transferase hexapeptide repeat family.</text>
</comment>
<evidence type="ECO:0000256" key="2">
    <source>
        <dbReference type="ARBA" id="ARBA00007947"/>
    </source>
</evidence>
<comment type="pathway">
    <text evidence="17">Nucleotide-sugar biosynthesis; UDP-N-acetyl-alpha-D-glucosamine biosynthesis; N-acetyl-alpha-D-glucosamine 1-phosphate from alpha-D-glucosamine 6-phosphate (route II): step 2/2.</text>
</comment>
<dbReference type="EC" id="2.7.7.23" evidence="17"/>
<gene>
    <name evidence="17" type="primary">glmU</name>
    <name evidence="20" type="ORF">SAMN04489860_1083</name>
</gene>
<dbReference type="InterPro" id="IPR038009">
    <property type="entry name" value="GlmU_C_LbH"/>
</dbReference>
<dbReference type="Proteomes" id="UP000185663">
    <property type="component" value="Chromosome I"/>
</dbReference>
<keyword evidence="9 17" id="KW-0133">Cell shape</keyword>
<evidence type="ECO:0000256" key="3">
    <source>
        <dbReference type="ARBA" id="ARBA00022490"/>
    </source>
</evidence>
<feature type="binding site" evidence="17">
    <location>
        <position position="408"/>
    </location>
    <ligand>
        <name>UDP-N-acetyl-alpha-D-glucosamine</name>
        <dbReference type="ChEBI" id="CHEBI:57705"/>
    </ligand>
</feature>
<dbReference type="Pfam" id="PF12804">
    <property type="entry name" value="NTP_transf_3"/>
    <property type="match status" value="1"/>
</dbReference>
<dbReference type="STRING" id="545619.SAMN04489860_1083"/>
<keyword evidence="6 17" id="KW-0479">Metal-binding</keyword>
<keyword evidence="4 17" id="KW-0808">Transferase</keyword>
<feature type="binding site" evidence="17">
    <location>
        <position position="397"/>
    </location>
    <ligand>
        <name>UDP-N-acetyl-alpha-D-glucosamine</name>
        <dbReference type="ChEBI" id="CHEBI:57705"/>
    </ligand>
</feature>
<name>A0A1H1QHA1_9CELL</name>
<dbReference type="PANTHER" id="PTHR43584">
    <property type="entry name" value="NUCLEOTIDYL TRANSFERASE"/>
    <property type="match status" value="1"/>
</dbReference>
<evidence type="ECO:0000256" key="12">
    <source>
        <dbReference type="ARBA" id="ARBA00023315"/>
    </source>
</evidence>
<dbReference type="GO" id="GO:0019134">
    <property type="term" value="F:glucosamine-1-phosphate N-acetyltransferase activity"/>
    <property type="evidence" value="ECO:0007669"/>
    <property type="project" value="UniProtKB-UniRule"/>
</dbReference>
<evidence type="ECO:0000313" key="20">
    <source>
        <dbReference type="EMBL" id="SDS22697.1"/>
    </source>
</evidence>
<dbReference type="PANTHER" id="PTHR43584:SF3">
    <property type="entry name" value="BIFUNCTIONAL PROTEIN GLMU"/>
    <property type="match status" value="1"/>
</dbReference>
<keyword evidence="21" id="KW-1185">Reference proteome</keyword>
<feature type="domain" description="MobA-like NTP transferase" evidence="19">
    <location>
        <begin position="10"/>
        <end position="161"/>
    </location>
</feature>
<dbReference type="GO" id="GO:0006048">
    <property type="term" value="P:UDP-N-acetylglucosamine biosynthetic process"/>
    <property type="evidence" value="ECO:0007669"/>
    <property type="project" value="UniProtKB-UniPathway"/>
</dbReference>
<proteinExistence type="inferred from homology"/>
<evidence type="ECO:0000256" key="14">
    <source>
        <dbReference type="ARBA" id="ARBA00048247"/>
    </source>
</evidence>
<feature type="binding site" evidence="17">
    <location>
        <position position="133"/>
    </location>
    <ligand>
        <name>Mg(2+)</name>
        <dbReference type="ChEBI" id="CHEBI:18420"/>
    </ligand>
</feature>
<accession>A0A1H1QHA1</accession>
<dbReference type="InterPro" id="IPR025877">
    <property type="entry name" value="MobA-like_NTP_Trfase"/>
</dbReference>
<dbReference type="SUPFAM" id="SSF53448">
    <property type="entry name" value="Nucleotide-diphospho-sugar transferases"/>
    <property type="match status" value="1"/>
</dbReference>
<dbReference type="InterPro" id="IPR050065">
    <property type="entry name" value="GlmU-like"/>
</dbReference>
<feature type="binding site" evidence="17">
    <location>
        <position position="186"/>
    </location>
    <ligand>
        <name>UDP-N-acetyl-alpha-D-glucosamine</name>
        <dbReference type="ChEBI" id="CHEBI:57705"/>
    </ligand>
</feature>
<comment type="catalytic activity">
    <reaction evidence="15 17">
        <text>N-acetyl-alpha-D-glucosamine 1-phosphate + UTP + H(+) = UDP-N-acetyl-alpha-D-glucosamine + diphosphate</text>
        <dbReference type="Rhea" id="RHEA:13509"/>
        <dbReference type="ChEBI" id="CHEBI:15378"/>
        <dbReference type="ChEBI" id="CHEBI:33019"/>
        <dbReference type="ChEBI" id="CHEBI:46398"/>
        <dbReference type="ChEBI" id="CHEBI:57705"/>
        <dbReference type="ChEBI" id="CHEBI:57776"/>
        <dbReference type="EC" id="2.7.7.23"/>
    </reaction>
</comment>
<comment type="pathway">
    <text evidence="17">Bacterial outer membrane biogenesis; LPS lipid A biosynthesis.</text>
</comment>
<comment type="pathway">
    <text evidence="17">Nucleotide-sugar biosynthesis; UDP-N-acetyl-alpha-D-glucosamine biosynthesis; UDP-N-acetyl-alpha-D-glucosamine from N-acetyl-alpha-D-glucosamine 1-phosphate: step 1/1.</text>
</comment>
<evidence type="ECO:0000256" key="1">
    <source>
        <dbReference type="ARBA" id="ARBA00007707"/>
    </source>
</evidence>
<dbReference type="eggNOG" id="COG1207">
    <property type="taxonomic scope" value="Bacteria"/>
</dbReference>
<dbReference type="GO" id="GO:0000287">
    <property type="term" value="F:magnesium ion binding"/>
    <property type="evidence" value="ECO:0007669"/>
    <property type="project" value="UniProtKB-UniRule"/>
</dbReference>
<feature type="binding site" evidence="17">
    <location>
        <position position="382"/>
    </location>
    <ligand>
        <name>UDP-N-acetyl-alpha-D-glucosamine</name>
        <dbReference type="ChEBI" id="CHEBI:57705"/>
    </ligand>
</feature>
<protein>
    <recommendedName>
        <fullName evidence="17">Bifunctional protein GlmU</fullName>
    </recommendedName>
    <domain>
        <recommendedName>
            <fullName evidence="17">UDP-N-acetylglucosamine pyrophosphorylase</fullName>
            <ecNumber evidence="17">2.7.7.23</ecNumber>
        </recommendedName>
        <alternativeName>
            <fullName evidence="17">N-acetylglucosamine-1-phosphate uridyltransferase</fullName>
        </alternativeName>
    </domain>
    <domain>
        <recommendedName>
            <fullName evidence="17">Glucosamine-1-phosphate N-acetyltransferase</fullName>
            <ecNumber evidence="17">2.3.1.157</ecNumber>
        </recommendedName>
    </domain>
</protein>
<feature type="binding site" evidence="17">
    <location>
        <position position="411"/>
    </location>
    <ligand>
        <name>acetyl-CoA</name>
        <dbReference type="ChEBI" id="CHEBI:57288"/>
    </ligand>
</feature>
<dbReference type="NCBIfam" id="TIGR01173">
    <property type="entry name" value="glmU"/>
    <property type="match status" value="1"/>
</dbReference>
<dbReference type="EMBL" id="LT629776">
    <property type="protein sequence ID" value="SDS22697.1"/>
    <property type="molecule type" value="Genomic_DNA"/>
</dbReference>
<feature type="region of interest" description="Disordered" evidence="18">
    <location>
        <begin position="513"/>
        <end position="554"/>
    </location>
</feature>
<evidence type="ECO:0000256" key="5">
    <source>
        <dbReference type="ARBA" id="ARBA00022695"/>
    </source>
</evidence>
<feature type="binding site" evidence="17">
    <location>
        <begin position="417"/>
        <end position="418"/>
    </location>
    <ligand>
        <name>acetyl-CoA</name>
        <dbReference type="ChEBI" id="CHEBI:57288"/>
    </ligand>
</feature>
<feature type="binding site" evidence="17">
    <location>
        <begin position="85"/>
        <end position="86"/>
    </location>
    <ligand>
        <name>UDP-N-acetyl-alpha-D-glucosamine</name>
        <dbReference type="ChEBI" id="CHEBI:57705"/>
    </ligand>
</feature>
<evidence type="ECO:0000313" key="21">
    <source>
        <dbReference type="Proteomes" id="UP000185663"/>
    </source>
</evidence>
<feature type="region of interest" description="N-acetyltransferase" evidence="17">
    <location>
        <begin position="283"/>
        <end position="554"/>
    </location>
</feature>
<keyword evidence="12 17" id="KW-0012">Acyltransferase</keyword>
<evidence type="ECO:0000256" key="11">
    <source>
        <dbReference type="ARBA" id="ARBA00023268"/>
    </source>
</evidence>
<feature type="region of interest" description="Linker" evidence="17">
    <location>
        <begin position="262"/>
        <end position="282"/>
    </location>
</feature>
<feature type="binding site" evidence="17">
    <location>
        <position position="170"/>
    </location>
    <ligand>
        <name>UDP-N-acetyl-alpha-D-glucosamine</name>
        <dbReference type="ChEBI" id="CHEBI:57705"/>
    </ligand>
</feature>
<evidence type="ECO:0000256" key="15">
    <source>
        <dbReference type="ARBA" id="ARBA00048493"/>
    </source>
</evidence>
<feature type="binding site" evidence="17">
    <location>
        <position position="201"/>
    </location>
    <ligand>
        <name>UDP-N-acetyl-alpha-D-glucosamine</name>
        <dbReference type="ChEBI" id="CHEBI:57705"/>
    </ligand>
</feature>
<keyword evidence="13 17" id="KW-0961">Cell wall biogenesis/degradation</keyword>
<dbReference type="InterPro" id="IPR005882">
    <property type="entry name" value="Bifunctional_GlmU"/>
</dbReference>
<keyword evidence="5 17" id="KW-0548">Nucleotidyltransferase</keyword>
<feature type="active site" description="Proton acceptor" evidence="17">
    <location>
        <position position="394"/>
    </location>
</feature>
<feature type="binding site" evidence="17">
    <location>
        <begin position="13"/>
        <end position="16"/>
    </location>
    <ligand>
        <name>UDP-N-acetyl-alpha-D-glucosamine</name>
        <dbReference type="ChEBI" id="CHEBI:57705"/>
    </ligand>
</feature>
<dbReference type="GO" id="GO:0005737">
    <property type="term" value="C:cytoplasm"/>
    <property type="evidence" value="ECO:0007669"/>
    <property type="project" value="UniProtKB-SubCell"/>
</dbReference>
<dbReference type="GO" id="GO:0071555">
    <property type="term" value="P:cell wall organization"/>
    <property type="evidence" value="ECO:0007669"/>
    <property type="project" value="UniProtKB-KW"/>
</dbReference>
<keyword evidence="11 17" id="KW-0511">Multifunctional enzyme</keyword>
<dbReference type="Gene3D" id="2.160.10.10">
    <property type="entry name" value="Hexapeptide repeat proteins"/>
    <property type="match status" value="1"/>
</dbReference>
<comment type="catalytic activity">
    <reaction evidence="14 17">
        <text>alpha-D-glucosamine 1-phosphate + acetyl-CoA = N-acetyl-alpha-D-glucosamine 1-phosphate + CoA + H(+)</text>
        <dbReference type="Rhea" id="RHEA:13725"/>
        <dbReference type="ChEBI" id="CHEBI:15378"/>
        <dbReference type="ChEBI" id="CHEBI:57287"/>
        <dbReference type="ChEBI" id="CHEBI:57288"/>
        <dbReference type="ChEBI" id="CHEBI:57776"/>
        <dbReference type="ChEBI" id="CHEBI:58516"/>
        <dbReference type="EC" id="2.3.1.157"/>
    </reaction>
</comment>
<feature type="binding site" evidence="17">
    <location>
        <position position="80"/>
    </location>
    <ligand>
        <name>UDP-N-acetyl-alpha-D-glucosamine</name>
        <dbReference type="ChEBI" id="CHEBI:57705"/>
    </ligand>
</feature>
<feature type="binding site" evidence="17">
    <location>
        <position position="259"/>
    </location>
    <ligand>
        <name>Mg(2+)</name>
        <dbReference type="ChEBI" id="CHEBI:18420"/>
    </ligand>
</feature>
<dbReference type="AlphaFoldDB" id="A0A1H1QHA1"/>
<dbReference type="NCBIfam" id="NF010932">
    <property type="entry name" value="PRK14352.1"/>
    <property type="match status" value="1"/>
</dbReference>
<evidence type="ECO:0000256" key="13">
    <source>
        <dbReference type="ARBA" id="ARBA00023316"/>
    </source>
</evidence>
<evidence type="ECO:0000256" key="7">
    <source>
        <dbReference type="ARBA" id="ARBA00022737"/>
    </source>
</evidence>
<evidence type="ECO:0000256" key="18">
    <source>
        <dbReference type="SAM" id="MobiDB-lite"/>
    </source>
</evidence>
<feature type="binding site" evidence="17">
    <location>
        <position position="454"/>
    </location>
    <ligand>
        <name>acetyl-CoA</name>
        <dbReference type="ChEBI" id="CHEBI:57288"/>
    </ligand>
</feature>
<feature type="binding site" evidence="17">
    <location>
        <position position="259"/>
    </location>
    <ligand>
        <name>UDP-N-acetyl-alpha-D-glucosamine</name>
        <dbReference type="ChEBI" id="CHEBI:57705"/>
    </ligand>
</feature>
<comment type="function">
    <text evidence="16 17">Catalyzes the last two sequential reactions in the de novo biosynthetic pathway for UDP-N-acetylglucosamine (UDP-GlcNAc). The C-terminal domain catalyzes the transfer of acetyl group from acetyl coenzyme A to glucosamine-1-phosphate (GlcN-1-P) to produce N-acetylglucosamine-1-phosphate (GlcNAc-1-P), which is converted into UDP-GlcNAc by the transfer of uridine 5-monophosphate (from uridine 5-triphosphate), a reaction catalyzed by the N-terminal domain.</text>
</comment>
<evidence type="ECO:0000256" key="10">
    <source>
        <dbReference type="ARBA" id="ARBA00022984"/>
    </source>
</evidence>
<evidence type="ECO:0000256" key="6">
    <source>
        <dbReference type="ARBA" id="ARBA00022723"/>
    </source>
</evidence>
<evidence type="ECO:0000259" key="19">
    <source>
        <dbReference type="Pfam" id="PF12804"/>
    </source>
</evidence>
<dbReference type="CDD" id="cd02540">
    <property type="entry name" value="GT2_GlmU_N_bac"/>
    <property type="match status" value="1"/>
</dbReference>
<dbReference type="UniPathway" id="UPA00113">
    <property type="reaction ID" value="UER00532"/>
</dbReference>
<dbReference type="UniPathway" id="UPA00973"/>
<dbReference type="SUPFAM" id="SSF51161">
    <property type="entry name" value="Trimeric LpxA-like enzymes"/>
    <property type="match status" value="1"/>
</dbReference>
<dbReference type="Gene3D" id="3.90.550.10">
    <property type="entry name" value="Spore Coat Polysaccharide Biosynthesis Protein SpsA, Chain A"/>
    <property type="match status" value="1"/>
</dbReference>
<dbReference type="GO" id="GO:0016020">
    <property type="term" value="C:membrane"/>
    <property type="evidence" value="ECO:0007669"/>
    <property type="project" value="GOC"/>
</dbReference>
<feature type="region of interest" description="Pyrophosphorylase" evidence="17">
    <location>
        <begin position="1"/>
        <end position="261"/>
    </location>
</feature>
<evidence type="ECO:0000256" key="9">
    <source>
        <dbReference type="ARBA" id="ARBA00022960"/>
    </source>
</evidence>
<feature type="binding site" evidence="17">
    <location>
        <position position="364"/>
    </location>
    <ligand>
        <name>UDP-N-acetyl-alpha-D-glucosamine</name>
        <dbReference type="ChEBI" id="CHEBI:57705"/>
    </ligand>
</feature>
<evidence type="ECO:0000256" key="17">
    <source>
        <dbReference type="HAMAP-Rule" id="MF_01631"/>
    </source>
</evidence>
<feature type="binding site" evidence="17">
    <location>
        <position position="27"/>
    </location>
    <ligand>
        <name>UDP-N-acetyl-alpha-D-glucosamine</name>
        <dbReference type="ChEBI" id="CHEBI:57705"/>
    </ligand>
</feature>
<dbReference type="GO" id="GO:0008360">
    <property type="term" value="P:regulation of cell shape"/>
    <property type="evidence" value="ECO:0007669"/>
    <property type="project" value="UniProtKB-KW"/>
</dbReference>
<dbReference type="CDD" id="cd03353">
    <property type="entry name" value="LbH_GlmU_C"/>
    <property type="match status" value="1"/>
</dbReference>
<sequence>MTSAPPPAAVVVLAAGQGTRMRSAVPKMLHEVGGRSLVGHVVAASRSLDPERLAVVVRHQGEAVADHVLALAPETVIVDQDEIPGTGRAVQCAMAELDARALAAAAAEGIPEGQEGRGAGRGLAGAVVVVAGDTPLVDGDVLADLLAAHHAEASAVTVLTTVVEDSTGYGRIVRDHSTGDVVRIVEHKDATEVEREIREINSSIYVFDAAVLRDALGSLGSDNAQGEVYLPDVLEIARDAGGAVRAVVAPDPMTVEGVNDRRQLAALGAEMNRRVLDRWMAAGVTVVDPATTWIDVDVDLAQDVTILPGTQLHGATKVATGAVIGPDTTLTDVEVGLNATVVRTHGSLAVIREGASVGPFAFLRPGTDLGKNGKIGTFVETKNAEIGEGSKVPHLSYVGDATIGEHTNVGAASITVNYDGVKKHRTVIGSHARTGADNMFVAPVTVGDGAYTAAGSVIRRDVPSGALGVSAGSQRNIEGWVARRRPGTAAAEAATAALAGDTEDGATSVLGAQAQAEHAGRTAAAAAAADKPTPPPPSPGVATLDGLSEGPDAR</sequence>
<dbReference type="EC" id="2.3.1.157" evidence="17"/>
<evidence type="ECO:0000256" key="8">
    <source>
        <dbReference type="ARBA" id="ARBA00022842"/>
    </source>
</evidence>
<evidence type="ECO:0000256" key="16">
    <source>
        <dbReference type="ARBA" id="ARBA00049628"/>
    </source>
</evidence>
<dbReference type="InterPro" id="IPR029044">
    <property type="entry name" value="Nucleotide-diphossugar_trans"/>
</dbReference>